<dbReference type="InterPro" id="IPR009012">
    <property type="entry name" value="GrpE_head"/>
</dbReference>
<dbReference type="GO" id="GO:0000774">
    <property type="term" value="F:adenyl-nucleotide exchange factor activity"/>
    <property type="evidence" value="ECO:0007669"/>
    <property type="project" value="InterPro"/>
</dbReference>
<protein>
    <submittedName>
        <fullName evidence="3">Nucleotide exchange factor GrpE</fullName>
    </submittedName>
</protein>
<accession>A0A9D1ET03</accession>
<comment type="caution">
    <text evidence="3">The sequence shown here is derived from an EMBL/GenBank/DDBJ whole genome shotgun (WGS) entry which is preliminary data.</text>
</comment>
<reference evidence="3" key="2">
    <citation type="journal article" date="2021" name="PeerJ">
        <title>Extensive microbial diversity within the chicken gut microbiome revealed by metagenomics and culture.</title>
        <authorList>
            <person name="Gilroy R."/>
            <person name="Ravi A."/>
            <person name="Getino M."/>
            <person name="Pursley I."/>
            <person name="Horton D.L."/>
            <person name="Alikhan N.F."/>
            <person name="Baker D."/>
            <person name="Gharbi K."/>
            <person name="Hall N."/>
            <person name="Watson M."/>
            <person name="Adriaenssens E.M."/>
            <person name="Foster-Nyarko E."/>
            <person name="Jarju S."/>
            <person name="Secka A."/>
            <person name="Antonio M."/>
            <person name="Oren A."/>
            <person name="Chaudhuri R.R."/>
            <person name="La Ragione R."/>
            <person name="Hildebrand F."/>
            <person name="Pallen M.J."/>
        </authorList>
    </citation>
    <scope>NUCLEOTIDE SEQUENCE</scope>
    <source>
        <strain evidence="3">CHK190-19873</strain>
    </source>
</reference>
<organism evidence="3 4">
    <name type="scientific">Candidatus Limivivens intestinipullorum</name>
    <dbReference type="NCBI Taxonomy" id="2840858"/>
    <lineage>
        <taxon>Bacteria</taxon>
        <taxon>Bacillati</taxon>
        <taxon>Bacillota</taxon>
        <taxon>Clostridia</taxon>
        <taxon>Lachnospirales</taxon>
        <taxon>Lachnospiraceae</taxon>
        <taxon>Lachnospiraceae incertae sedis</taxon>
        <taxon>Candidatus Limivivens</taxon>
    </lineage>
</organism>
<dbReference type="AlphaFoldDB" id="A0A9D1ET03"/>
<evidence type="ECO:0000313" key="3">
    <source>
        <dbReference type="EMBL" id="HIS31707.1"/>
    </source>
</evidence>
<gene>
    <name evidence="3" type="primary">grpE</name>
    <name evidence="3" type="ORF">IAB44_09220</name>
</gene>
<dbReference type="EMBL" id="DVIQ01000052">
    <property type="protein sequence ID" value="HIS31707.1"/>
    <property type="molecule type" value="Genomic_DNA"/>
</dbReference>
<evidence type="ECO:0000256" key="2">
    <source>
        <dbReference type="SAM" id="Coils"/>
    </source>
</evidence>
<keyword evidence="2" id="KW-0175">Coiled coil</keyword>
<evidence type="ECO:0000313" key="4">
    <source>
        <dbReference type="Proteomes" id="UP000823935"/>
    </source>
</evidence>
<dbReference type="Gene3D" id="2.30.22.10">
    <property type="entry name" value="Head domain of nucleotide exchange factor GrpE"/>
    <property type="match status" value="1"/>
</dbReference>
<dbReference type="Pfam" id="PF01025">
    <property type="entry name" value="GrpE"/>
    <property type="match status" value="1"/>
</dbReference>
<name>A0A9D1ET03_9FIRM</name>
<dbReference type="SUPFAM" id="SSF51064">
    <property type="entry name" value="Head domain of nucleotide exchange factor GrpE"/>
    <property type="match status" value="1"/>
</dbReference>
<evidence type="ECO:0000256" key="1">
    <source>
        <dbReference type="ARBA" id="ARBA00023186"/>
    </source>
</evidence>
<feature type="coiled-coil region" evidence="2">
    <location>
        <begin position="37"/>
        <end position="102"/>
    </location>
</feature>
<dbReference type="Proteomes" id="UP000823935">
    <property type="component" value="Unassembled WGS sequence"/>
</dbReference>
<reference evidence="3" key="1">
    <citation type="submission" date="2020-10" db="EMBL/GenBank/DDBJ databases">
        <authorList>
            <person name="Gilroy R."/>
        </authorList>
    </citation>
    <scope>NUCLEOTIDE SEQUENCE</scope>
    <source>
        <strain evidence="3">CHK190-19873</strain>
    </source>
</reference>
<dbReference type="GO" id="GO:0006457">
    <property type="term" value="P:protein folding"/>
    <property type="evidence" value="ECO:0007669"/>
    <property type="project" value="InterPro"/>
</dbReference>
<dbReference type="InterPro" id="IPR000740">
    <property type="entry name" value="GrpE"/>
</dbReference>
<sequence length="208" mass="23869">MFWSKGRKKTEEAVLEEVRDSLGQWRGLLEQMRQGQTEEAGKLAAVLEENRQAAQEEAKVLRRQSESVEDLLDFMQEEAEKKSALEEQLQESREREEALLALACCAREQLELVTQRLMEDASWREQCRMLEQEAEKYLRDADMRETGKAGEPVDYELHQVLDAVDTDKEELAGTVARVYRRGRIYRGKVIRKAQVAAYRAASVSVSGS</sequence>
<dbReference type="GO" id="GO:0042803">
    <property type="term" value="F:protein homodimerization activity"/>
    <property type="evidence" value="ECO:0007669"/>
    <property type="project" value="InterPro"/>
</dbReference>
<dbReference type="GO" id="GO:0051087">
    <property type="term" value="F:protein-folding chaperone binding"/>
    <property type="evidence" value="ECO:0007669"/>
    <property type="project" value="InterPro"/>
</dbReference>
<keyword evidence="1" id="KW-0143">Chaperone</keyword>
<proteinExistence type="predicted"/>